<organism evidence="2 3">
    <name type="scientific">Aquibium oceanicum</name>
    <dbReference type="NCBI Taxonomy" id="1670800"/>
    <lineage>
        <taxon>Bacteria</taxon>
        <taxon>Pseudomonadati</taxon>
        <taxon>Pseudomonadota</taxon>
        <taxon>Alphaproteobacteria</taxon>
        <taxon>Hyphomicrobiales</taxon>
        <taxon>Phyllobacteriaceae</taxon>
        <taxon>Aquibium</taxon>
    </lineage>
</organism>
<evidence type="ECO:0000313" key="3">
    <source>
        <dbReference type="Proteomes" id="UP000182840"/>
    </source>
</evidence>
<feature type="region of interest" description="Disordered" evidence="1">
    <location>
        <begin position="174"/>
        <end position="199"/>
    </location>
</feature>
<dbReference type="EMBL" id="CP018171">
    <property type="protein sequence ID" value="APH69951.1"/>
    <property type="molecule type" value="Genomic_DNA"/>
</dbReference>
<evidence type="ECO:0000313" key="2">
    <source>
        <dbReference type="EMBL" id="APH69951.1"/>
    </source>
</evidence>
<feature type="compositionally biased region" description="Pro residues" evidence="1">
    <location>
        <begin position="182"/>
        <end position="193"/>
    </location>
</feature>
<dbReference type="STRING" id="1670800.BSQ44_00095"/>
<accession>A0A1L3SKQ0</accession>
<dbReference type="RefSeq" id="WP_072601364.1">
    <property type="nucleotide sequence ID" value="NZ_CP018171.1"/>
</dbReference>
<gene>
    <name evidence="2" type="ORF">BSQ44_00095</name>
</gene>
<name>A0A1L3SKQ0_9HYPH</name>
<reference evidence="3" key="1">
    <citation type="submission" date="2016-11" db="EMBL/GenBank/DDBJ databases">
        <title>Mesorhizobium oceanicum sp. nov., isolated from deep seawater in South China Sea.</title>
        <authorList>
            <person name="Fu G.-Y."/>
        </authorList>
    </citation>
    <scope>NUCLEOTIDE SEQUENCE [LARGE SCALE GENOMIC DNA]</scope>
    <source>
        <strain evidence="3">B7</strain>
    </source>
</reference>
<proteinExistence type="predicted"/>
<dbReference type="AlphaFoldDB" id="A0A1L3SKQ0"/>
<dbReference type="Proteomes" id="UP000182840">
    <property type="component" value="Chromosome"/>
</dbReference>
<protein>
    <submittedName>
        <fullName evidence="2">Uncharacterized protein</fullName>
    </submittedName>
</protein>
<dbReference type="KEGG" id="meso:BSQ44_00095"/>
<evidence type="ECO:0000256" key="1">
    <source>
        <dbReference type="SAM" id="MobiDB-lite"/>
    </source>
</evidence>
<dbReference type="OrthoDB" id="8442940at2"/>
<feature type="region of interest" description="Disordered" evidence="1">
    <location>
        <begin position="241"/>
        <end position="261"/>
    </location>
</feature>
<sequence length="533" mass="55536">MADFVAVLKKTIDGLGETTPEVREKVYKKARATVGAKLAALNPPPPPAVADRQRKALEDAIAQIEAEYSSAATPPADDDDPLAELDALFAGMSKSKSPAPSQPPAPPAAAEIGTSSAAITAATKPEKVAATPEVQPSPLKGAELVPPEGVELPELDDEYPATPVADHAHAGSLEGADEPLHQPLPEPEDVPPPPRRDRSGLVKWTAGALAAIVVFGGAGYAMWLNRDSLADLIDRGQQMVAAEPASEQEVSQAPADTAVESEPAAVEVAAAPPAEEVLPEEPAGEEELQKYTQRLNPDGSEIDAGPASAEASIGEGTSVAAATQPAADAVPAIAPEQPAETPAADEAAVPVGQRTIFYEERTSVAQGSAEPGSIVWSLVQESPGGDLPPEPAIRAEANIPGKDLTLRMTIRRNADDSLPASHIVELIFLTPENFAGGAIDNVLRMTMKQTEEAAGSPLQGLPAKIADGFFLIALNDEKSAADANTALLRRQNWIDVPIVYKSGRRALITMEKGIPGEKVFEQALTAWQNASSG</sequence>
<feature type="region of interest" description="Disordered" evidence="1">
    <location>
        <begin position="93"/>
        <end position="112"/>
    </location>
</feature>
<feature type="region of interest" description="Disordered" evidence="1">
    <location>
        <begin position="296"/>
        <end position="319"/>
    </location>
</feature>
<keyword evidence="3" id="KW-1185">Reference proteome</keyword>
<feature type="region of interest" description="Disordered" evidence="1">
    <location>
        <begin position="123"/>
        <end position="145"/>
    </location>
</feature>